<comment type="caution">
    <text evidence="2">The sequence shown here is derived from an EMBL/GenBank/DDBJ whole genome shotgun (WGS) entry which is preliminary data.</text>
</comment>
<feature type="compositionally biased region" description="Basic residues" evidence="1">
    <location>
        <begin position="64"/>
        <end position="77"/>
    </location>
</feature>
<sequence>MGLEIPTGAKDRGGSPDHLHPSSTEQERRPGLQRSQSGTKKVGSGEQNNTTHRASGEVWQSQAARRRGGTAVVRRKNGSLETVVTEEDEDGIGDSDGSKGPRGLTGPSAPLEYGTGEKTRTAAVPIGDEAWQSQV</sequence>
<evidence type="ECO:0000313" key="3">
    <source>
        <dbReference type="Proteomes" id="UP001066276"/>
    </source>
</evidence>
<protein>
    <submittedName>
        <fullName evidence="2">Uncharacterized protein</fullName>
    </submittedName>
</protein>
<proteinExistence type="predicted"/>
<gene>
    <name evidence="2" type="ORF">NDU88_007287</name>
</gene>
<feature type="compositionally biased region" description="Basic and acidic residues" evidence="1">
    <location>
        <begin position="9"/>
        <end position="30"/>
    </location>
</feature>
<accession>A0AAV7SS14</accession>
<dbReference type="EMBL" id="JANPWB010000008">
    <property type="protein sequence ID" value="KAJ1166891.1"/>
    <property type="molecule type" value="Genomic_DNA"/>
</dbReference>
<feature type="compositionally biased region" description="Polar residues" evidence="1">
    <location>
        <begin position="33"/>
        <end position="62"/>
    </location>
</feature>
<feature type="compositionally biased region" description="Acidic residues" evidence="1">
    <location>
        <begin position="84"/>
        <end position="93"/>
    </location>
</feature>
<dbReference type="AlphaFoldDB" id="A0AAV7SS14"/>
<evidence type="ECO:0000313" key="2">
    <source>
        <dbReference type="EMBL" id="KAJ1166891.1"/>
    </source>
</evidence>
<dbReference type="Proteomes" id="UP001066276">
    <property type="component" value="Chromosome 4_2"/>
</dbReference>
<reference evidence="2" key="1">
    <citation type="journal article" date="2022" name="bioRxiv">
        <title>Sequencing and chromosome-scale assembly of the giantPleurodeles waltlgenome.</title>
        <authorList>
            <person name="Brown T."/>
            <person name="Elewa A."/>
            <person name="Iarovenko S."/>
            <person name="Subramanian E."/>
            <person name="Araus A.J."/>
            <person name="Petzold A."/>
            <person name="Susuki M."/>
            <person name="Suzuki K.-i.T."/>
            <person name="Hayashi T."/>
            <person name="Toyoda A."/>
            <person name="Oliveira C."/>
            <person name="Osipova E."/>
            <person name="Leigh N.D."/>
            <person name="Simon A."/>
            <person name="Yun M.H."/>
        </authorList>
    </citation>
    <scope>NUCLEOTIDE SEQUENCE</scope>
    <source>
        <strain evidence="2">20211129_DDA</strain>
        <tissue evidence="2">Liver</tissue>
    </source>
</reference>
<keyword evidence="3" id="KW-1185">Reference proteome</keyword>
<evidence type="ECO:0000256" key="1">
    <source>
        <dbReference type="SAM" id="MobiDB-lite"/>
    </source>
</evidence>
<organism evidence="2 3">
    <name type="scientific">Pleurodeles waltl</name>
    <name type="common">Iberian ribbed newt</name>
    <dbReference type="NCBI Taxonomy" id="8319"/>
    <lineage>
        <taxon>Eukaryota</taxon>
        <taxon>Metazoa</taxon>
        <taxon>Chordata</taxon>
        <taxon>Craniata</taxon>
        <taxon>Vertebrata</taxon>
        <taxon>Euteleostomi</taxon>
        <taxon>Amphibia</taxon>
        <taxon>Batrachia</taxon>
        <taxon>Caudata</taxon>
        <taxon>Salamandroidea</taxon>
        <taxon>Salamandridae</taxon>
        <taxon>Pleurodelinae</taxon>
        <taxon>Pleurodeles</taxon>
    </lineage>
</organism>
<feature type="region of interest" description="Disordered" evidence="1">
    <location>
        <begin position="1"/>
        <end position="116"/>
    </location>
</feature>
<name>A0AAV7SS14_PLEWA</name>